<keyword evidence="3" id="KW-1185">Reference proteome</keyword>
<evidence type="ECO:0000313" key="3">
    <source>
        <dbReference type="Proteomes" id="UP000094527"/>
    </source>
</evidence>
<organism evidence="2 3">
    <name type="scientific">Orchesella cincta</name>
    <name type="common">Springtail</name>
    <name type="synonym">Podura cincta</name>
    <dbReference type="NCBI Taxonomy" id="48709"/>
    <lineage>
        <taxon>Eukaryota</taxon>
        <taxon>Metazoa</taxon>
        <taxon>Ecdysozoa</taxon>
        <taxon>Arthropoda</taxon>
        <taxon>Hexapoda</taxon>
        <taxon>Collembola</taxon>
        <taxon>Entomobryomorpha</taxon>
        <taxon>Entomobryoidea</taxon>
        <taxon>Orchesellidae</taxon>
        <taxon>Orchesellinae</taxon>
        <taxon>Orchesella</taxon>
    </lineage>
</organism>
<dbReference type="GO" id="GO:0005634">
    <property type="term" value="C:nucleus"/>
    <property type="evidence" value="ECO:0007669"/>
    <property type="project" value="UniProtKB-ARBA"/>
</dbReference>
<reference evidence="2 3" key="1">
    <citation type="journal article" date="2016" name="Genome Biol. Evol.">
        <title>Gene Family Evolution Reflects Adaptation to Soil Environmental Stressors in the Genome of the Collembolan Orchesella cincta.</title>
        <authorList>
            <person name="Faddeeva-Vakhrusheva A."/>
            <person name="Derks M.F."/>
            <person name="Anvar S.Y."/>
            <person name="Agamennone V."/>
            <person name="Suring W."/>
            <person name="Smit S."/>
            <person name="van Straalen N.M."/>
            <person name="Roelofs D."/>
        </authorList>
    </citation>
    <scope>NUCLEOTIDE SEQUENCE [LARGE SCALE GENOMIC DNA]</scope>
    <source>
        <tissue evidence="2">Mixed pool</tissue>
    </source>
</reference>
<evidence type="ECO:0000256" key="1">
    <source>
        <dbReference type="SAM" id="MobiDB-lite"/>
    </source>
</evidence>
<dbReference type="AlphaFoldDB" id="A0A1D2NHW6"/>
<evidence type="ECO:0000313" key="2">
    <source>
        <dbReference type="EMBL" id="ODN04847.1"/>
    </source>
</evidence>
<dbReference type="CDD" id="cd00084">
    <property type="entry name" value="HMG-box_SF"/>
    <property type="match status" value="1"/>
</dbReference>
<comment type="caution">
    <text evidence="2">The sequence shown here is derived from an EMBL/GenBank/DDBJ whole genome shotgun (WGS) entry which is preliminary data.</text>
</comment>
<sequence>MAKSSRCIPSKGEKGKGRKGHANPFILFYLDNVKRCGGNFYRVARRSGEKWRAMSQAEKDKWYSIYYSKHGNTNSRAYKRWKKTQGKGSGCC</sequence>
<dbReference type="Gene3D" id="1.10.30.10">
    <property type="entry name" value="High mobility group box domain"/>
    <property type="match status" value="1"/>
</dbReference>
<dbReference type="Proteomes" id="UP000094527">
    <property type="component" value="Unassembled WGS sequence"/>
</dbReference>
<gene>
    <name evidence="2" type="ORF">Ocin01_01841</name>
</gene>
<feature type="region of interest" description="Disordered" evidence="1">
    <location>
        <begin position="1"/>
        <end position="21"/>
    </location>
</feature>
<protein>
    <recommendedName>
        <fullName evidence="4">HMG box domain-containing protein</fullName>
    </recommendedName>
</protein>
<dbReference type="SUPFAM" id="SSF47095">
    <property type="entry name" value="HMG-box"/>
    <property type="match status" value="1"/>
</dbReference>
<dbReference type="OrthoDB" id="1919336at2759"/>
<accession>A0A1D2NHW6</accession>
<dbReference type="EMBL" id="LJIJ01000035">
    <property type="protein sequence ID" value="ODN04847.1"/>
    <property type="molecule type" value="Genomic_DNA"/>
</dbReference>
<proteinExistence type="predicted"/>
<dbReference type="InterPro" id="IPR036910">
    <property type="entry name" value="HMG_box_dom_sf"/>
</dbReference>
<evidence type="ECO:0008006" key="4">
    <source>
        <dbReference type="Google" id="ProtNLM"/>
    </source>
</evidence>
<name>A0A1D2NHW6_ORCCI</name>